<dbReference type="Pfam" id="PF00353">
    <property type="entry name" value="HemolysinCabind"/>
    <property type="match status" value="1"/>
</dbReference>
<dbReference type="InterPro" id="IPR011049">
    <property type="entry name" value="Serralysin-like_metalloprot_C"/>
</dbReference>
<dbReference type="Gene3D" id="2.150.10.10">
    <property type="entry name" value="Serralysin-like metalloprotease, C-terminal"/>
    <property type="match status" value="1"/>
</dbReference>
<dbReference type="AlphaFoldDB" id="A0A1G8XY38"/>
<protein>
    <submittedName>
        <fullName evidence="3">Type I secretion C-terminal target domain (VC_A0849 subclass)</fullName>
    </submittedName>
</protein>
<sequence>NGTDQSDSLSQSGSFAITAPDGIATVSIGGVSFTYAQLANSGSVNLVIDSPAGVLVINGYSGSATGGTVSYTYTLQDPVSNALGSDQATESFAVVVTDADGSSGTDSLDVTIIDDKPVAANDSASLSEDATSVGGNVLTNDIGGADGGKVVTTPGSYAGTYGQLVLGANGSYTYTLYTDPATQAIIQGLSEGESLSESFGYGMQDADGDPSSATLTLTIQGADDGVVITGLDVNGGELLVDEDDLPNGSDQTPESLSDSGSFVISAPDGIATISIGGVSFTYAQLANSGSANLVIDSPAGVLVINGYSGTGSGGTVSYTYTLQDPVSNAVGSDQATESFAIVVTDEDGSSSNASLDVTIVDDAPTAHADTNSVVEGGVVNGNVLTDGTPDVFGADGATAGGGVVGVKVGGDTGTPASGSVGSLLTGTYGTLVLNADGSYTYDGFPNVVPPAGATDVFTYTIRDADGDLSTTTLTIGLTDSGLFAPLDNDVLVYEKALDTTVSGSDLAAGTVTGSLPGHTGETDASNQLNATGGVGVLTYSLVGSATGSYGTIQINSDGSYVYTLTKPYDTSPDANNGANVELGKDSFTYQVTDANGNTATGTILVDIVDDVPVAFVPVNGLMVDQTTAVHSITADLRFAQATGADGVGNVVFNITEGTAALDADGRILMLDGQQLFLYYGADHTELVAKTAGGDIGYTIDIDPAADSYTLTTYGVISNGVQEITTTNLTGVGAGNVNFKGLINIGGSDQDVLISSTTGSINSDVDDIGIANQWISTGENVRFDFVNGLATGGANGTGFVYTDHNLAFSYKQRIFVKGGAANTANLIVTAIIADSDYVFGNGDPGESYVNLSTSDIKVFNGATDVTNLVTLVDNGNSITIQGMKDGWTFQIVSDDAFSAVHVQGATGTGDFSLSFLSYSQEVPGQPIDLTHPITATDGDGDSIASNITATLYPVDTSVEGDAGGNTLTGTSGVDHLFGNGGDDTLSGLLGDDVLSGGDGNDLLIGGLGNDLMSGGAGADTFQWNAGETGTDRITDFKPGEDVLDLSQLLTGLSPTPDAGELSHYLSFSFGPNGTTIGVDVQGVNGPVEQTIVLEGVDLSSGAYYSSSDVGTVISGMLNDGSLKVDTV</sequence>
<dbReference type="RefSeq" id="WP_170837182.1">
    <property type="nucleotide sequence ID" value="NZ_FNFD01000003.1"/>
</dbReference>
<feature type="domain" description="RapA2 cadherin-like" evidence="2">
    <location>
        <begin position="353"/>
        <end position="441"/>
    </location>
</feature>
<feature type="domain" description="RapA2 cadherin-like" evidence="2">
    <location>
        <begin position="107"/>
        <end position="174"/>
    </location>
</feature>
<organism evidence="3 4">
    <name type="scientific">Pseudomonas indica</name>
    <dbReference type="NCBI Taxonomy" id="137658"/>
    <lineage>
        <taxon>Bacteria</taxon>
        <taxon>Pseudomonadati</taxon>
        <taxon>Pseudomonadota</taxon>
        <taxon>Gammaproteobacteria</taxon>
        <taxon>Pseudomonadales</taxon>
        <taxon>Pseudomonadaceae</taxon>
        <taxon>Pseudomonas</taxon>
    </lineage>
</organism>
<dbReference type="InterPro" id="IPR019960">
    <property type="entry name" value="T1SS_VCA0849"/>
</dbReference>
<accession>A0A1G8XY38</accession>
<keyword evidence="4" id="KW-1185">Reference proteome</keyword>
<dbReference type="Pfam" id="PF17963">
    <property type="entry name" value="Big_9"/>
    <property type="match status" value="1"/>
</dbReference>
<dbReference type="InterPro" id="IPR001343">
    <property type="entry name" value="Hemolysn_Ca-bd"/>
</dbReference>
<dbReference type="Pfam" id="PF17803">
    <property type="entry name" value="Cadherin_4"/>
    <property type="match status" value="2"/>
</dbReference>
<reference evidence="3 4" key="1">
    <citation type="submission" date="2016-10" db="EMBL/GenBank/DDBJ databases">
        <authorList>
            <person name="de Groot N.N."/>
        </authorList>
    </citation>
    <scope>NUCLEOTIDE SEQUENCE [LARGE SCALE GENOMIC DNA]</scope>
    <source>
        <strain evidence="3 4">JCM 21544</strain>
    </source>
</reference>
<dbReference type="GO" id="GO:0005509">
    <property type="term" value="F:calcium ion binding"/>
    <property type="evidence" value="ECO:0007669"/>
    <property type="project" value="InterPro"/>
</dbReference>
<dbReference type="PROSITE" id="PS00330">
    <property type="entry name" value="HEMOLYSIN_CALCIUM"/>
    <property type="match status" value="2"/>
</dbReference>
<dbReference type="InterPro" id="IPR013783">
    <property type="entry name" value="Ig-like_fold"/>
</dbReference>
<feature type="non-terminal residue" evidence="3">
    <location>
        <position position="1"/>
    </location>
</feature>
<dbReference type="PRINTS" id="PR00313">
    <property type="entry name" value="CABNDNGRPT"/>
</dbReference>
<evidence type="ECO:0000313" key="3">
    <source>
        <dbReference type="EMBL" id="SDJ95499.1"/>
    </source>
</evidence>
<dbReference type="InterPro" id="IPR018511">
    <property type="entry name" value="Hemolysin-typ_Ca-bd_CS"/>
</dbReference>
<dbReference type="SUPFAM" id="SSF51120">
    <property type="entry name" value="beta-Roll"/>
    <property type="match status" value="1"/>
</dbReference>
<dbReference type="EMBL" id="FNFD01000003">
    <property type="protein sequence ID" value="SDJ95499.1"/>
    <property type="molecule type" value="Genomic_DNA"/>
</dbReference>
<evidence type="ECO:0000259" key="2">
    <source>
        <dbReference type="Pfam" id="PF17803"/>
    </source>
</evidence>
<dbReference type="Proteomes" id="UP000198706">
    <property type="component" value="Unassembled WGS sequence"/>
</dbReference>
<name>A0A1G8XY38_9PSED</name>
<dbReference type="InterPro" id="IPR010221">
    <property type="entry name" value="VCBS_dom"/>
</dbReference>
<dbReference type="NCBIfam" id="TIGR03661">
    <property type="entry name" value="T1SS_VCA0849"/>
    <property type="match status" value="1"/>
</dbReference>
<keyword evidence="1" id="KW-0106">Calcium</keyword>
<dbReference type="NCBIfam" id="TIGR01965">
    <property type="entry name" value="VCBS_repeat"/>
    <property type="match status" value="2"/>
</dbReference>
<dbReference type="Gene3D" id="2.60.40.10">
    <property type="entry name" value="Immunoglobulins"/>
    <property type="match status" value="1"/>
</dbReference>
<evidence type="ECO:0000256" key="1">
    <source>
        <dbReference type="ARBA" id="ARBA00022837"/>
    </source>
</evidence>
<dbReference type="InterPro" id="IPR040853">
    <property type="entry name" value="RapA2_cadherin-like"/>
</dbReference>
<dbReference type="STRING" id="137658.SAMN05216186_103328"/>
<gene>
    <name evidence="3" type="ORF">SAMN05216186_103328</name>
</gene>
<evidence type="ECO:0000313" key="4">
    <source>
        <dbReference type="Proteomes" id="UP000198706"/>
    </source>
</evidence>
<proteinExistence type="predicted"/>